<gene>
    <name evidence="5" type="ORF">IAC39_04155</name>
</gene>
<evidence type="ECO:0000256" key="1">
    <source>
        <dbReference type="ARBA" id="ARBA00001974"/>
    </source>
</evidence>
<dbReference type="EMBL" id="DVLL01000016">
    <property type="protein sequence ID" value="HIT58888.1"/>
    <property type="molecule type" value="Genomic_DNA"/>
</dbReference>
<dbReference type="InterPro" id="IPR016156">
    <property type="entry name" value="FAD/NAD-linked_Rdtase_dimer_sf"/>
</dbReference>
<dbReference type="PANTHER" id="PTHR43429:SF3">
    <property type="entry name" value="NITRITE REDUCTASE [NAD(P)H]"/>
    <property type="match status" value="1"/>
</dbReference>
<accession>A0A9D1GT19</accession>
<reference evidence="5" key="2">
    <citation type="journal article" date="2021" name="PeerJ">
        <title>Extensive microbial diversity within the chicken gut microbiome revealed by metagenomics and culture.</title>
        <authorList>
            <person name="Gilroy R."/>
            <person name="Ravi A."/>
            <person name="Getino M."/>
            <person name="Pursley I."/>
            <person name="Horton D.L."/>
            <person name="Alikhan N.F."/>
            <person name="Baker D."/>
            <person name="Gharbi K."/>
            <person name="Hall N."/>
            <person name="Watson M."/>
            <person name="Adriaenssens E.M."/>
            <person name="Foster-Nyarko E."/>
            <person name="Jarju S."/>
            <person name="Secka A."/>
            <person name="Antonio M."/>
            <person name="Oren A."/>
            <person name="Chaudhuri R.R."/>
            <person name="La Ragione R."/>
            <person name="Hildebrand F."/>
            <person name="Pallen M.J."/>
        </authorList>
    </citation>
    <scope>NUCLEOTIDE SEQUENCE</scope>
    <source>
        <strain evidence="5">CHK33-4379</strain>
    </source>
</reference>
<evidence type="ECO:0000313" key="6">
    <source>
        <dbReference type="Proteomes" id="UP000824136"/>
    </source>
</evidence>
<dbReference type="GO" id="GO:0016491">
    <property type="term" value="F:oxidoreductase activity"/>
    <property type="evidence" value="ECO:0007669"/>
    <property type="project" value="InterPro"/>
</dbReference>
<dbReference type="InterPro" id="IPR023753">
    <property type="entry name" value="FAD/NAD-binding_dom"/>
</dbReference>
<evidence type="ECO:0000259" key="4">
    <source>
        <dbReference type="Pfam" id="PF07992"/>
    </source>
</evidence>
<feature type="domain" description="FAD/NAD(P)-binding" evidence="4">
    <location>
        <begin position="3"/>
        <end position="296"/>
    </location>
</feature>
<dbReference type="InterPro" id="IPR036188">
    <property type="entry name" value="FAD/NAD-bd_sf"/>
</dbReference>
<dbReference type="Proteomes" id="UP000824136">
    <property type="component" value="Unassembled WGS sequence"/>
</dbReference>
<organism evidence="5 6">
    <name type="scientific">Candidatus Faeciplasma pullistercoris</name>
    <dbReference type="NCBI Taxonomy" id="2840800"/>
    <lineage>
        <taxon>Bacteria</taxon>
        <taxon>Bacillati</taxon>
        <taxon>Bacillota</taxon>
        <taxon>Clostridia</taxon>
        <taxon>Eubacteriales</taxon>
        <taxon>Oscillospiraceae</taxon>
        <taxon>Oscillospiraceae incertae sedis</taxon>
        <taxon>Candidatus Faeciplasma</taxon>
    </lineage>
</organism>
<dbReference type="PANTHER" id="PTHR43429">
    <property type="entry name" value="PYRIDINE NUCLEOTIDE-DISULFIDE OXIDOREDUCTASE DOMAIN-CONTAINING"/>
    <property type="match status" value="1"/>
</dbReference>
<protein>
    <submittedName>
        <fullName evidence="5">NAD(P)/FAD-dependent oxidoreductase</fullName>
    </submittedName>
</protein>
<dbReference type="PROSITE" id="PS51257">
    <property type="entry name" value="PROKAR_LIPOPROTEIN"/>
    <property type="match status" value="1"/>
</dbReference>
<dbReference type="PRINTS" id="PR00368">
    <property type="entry name" value="FADPNR"/>
</dbReference>
<evidence type="ECO:0000256" key="3">
    <source>
        <dbReference type="ARBA" id="ARBA00022827"/>
    </source>
</evidence>
<proteinExistence type="predicted"/>
<name>A0A9D1GT19_9FIRM</name>
<dbReference type="Gene3D" id="3.50.50.60">
    <property type="entry name" value="FAD/NAD(P)-binding domain"/>
    <property type="match status" value="2"/>
</dbReference>
<comment type="cofactor">
    <cofactor evidence="1">
        <name>FAD</name>
        <dbReference type="ChEBI" id="CHEBI:57692"/>
    </cofactor>
</comment>
<reference evidence="5" key="1">
    <citation type="submission" date="2020-10" db="EMBL/GenBank/DDBJ databases">
        <authorList>
            <person name="Gilroy R."/>
        </authorList>
    </citation>
    <scope>NUCLEOTIDE SEQUENCE</scope>
    <source>
        <strain evidence="5">CHK33-4379</strain>
    </source>
</reference>
<dbReference type="SUPFAM" id="SSF51905">
    <property type="entry name" value="FAD/NAD(P)-binding domain"/>
    <property type="match status" value="2"/>
</dbReference>
<dbReference type="AlphaFoldDB" id="A0A9D1GT19"/>
<evidence type="ECO:0000256" key="2">
    <source>
        <dbReference type="ARBA" id="ARBA00022630"/>
    </source>
</evidence>
<sequence>MKNYVIIGNGVAAAGCIEGIRSIDKDGKITVISSENHPVYCRPLISYYLEGKTTLQKMSYRADDFYEKNGCEVLYGKTAASIDPDAKTVVLESGEKISFDSVCIASGSNPFVPPMEGLDKVEKRFSFMTMDDATSLESAITHKSRVLIVGAGLIGLKCAEGLHERVKSITVCDLADTVMSSILDKDSASMVEANLKNHGITLMLGDTVSKFDGNTAIMRSGAKVEFDVLVVAVGVRAATKTAISAGCRCERGIVVNTKMETSVPGVYAAGDCTQSYDIASQTEKVMAIMPNAYMQGVCAGKNMAGSDSDFDNAIPMNSIGFFGQHVMTAGSYSGEVYEEKTQDTLKKLYVRDGRLVGFIIIGCTDRVGIYTNLIRNKTPLDTVDFESLKVSPELYLLGREYCKSKLGGVI</sequence>
<dbReference type="Gene3D" id="3.30.390.30">
    <property type="match status" value="1"/>
</dbReference>
<keyword evidence="2" id="KW-0285">Flavoprotein</keyword>
<keyword evidence="3" id="KW-0274">FAD</keyword>
<dbReference type="Pfam" id="PF07992">
    <property type="entry name" value="Pyr_redox_2"/>
    <property type="match status" value="1"/>
</dbReference>
<evidence type="ECO:0000313" key="5">
    <source>
        <dbReference type="EMBL" id="HIT58888.1"/>
    </source>
</evidence>
<dbReference type="InterPro" id="IPR050260">
    <property type="entry name" value="FAD-bd_OxRdtase"/>
</dbReference>
<comment type="caution">
    <text evidence="5">The sequence shown here is derived from an EMBL/GenBank/DDBJ whole genome shotgun (WGS) entry which is preliminary data.</text>
</comment>